<dbReference type="EMBL" id="JANFYS010000017">
    <property type="protein sequence ID" value="MCQ4770635.1"/>
    <property type="molecule type" value="Genomic_DNA"/>
</dbReference>
<dbReference type="AlphaFoldDB" id="A0AAW5JQK4"/>
<accession>A0AAW5JQK4</accession>
<dbReference type="RefSeq" id="WP_256304026.1">
    <property type="nucleotide sequence ID" value="NZ_JANFYS010000017.1"/>
</dbReference>
<organism evidence="1 2">
    <name type="scientific">Intestinimonas massiliensis</name>
    <name type="common">ex Afouda et al. 2020</name>
    <dbReference type="NCBI Taxonomy" id="1673721"/>
    <lineage>
        <taxon>Bacteria</taxon>
        <taxon>Bacillati</taxon>
        <taxon>Bacillota</taxon>
        <taxon>Clostridia</taxon>
        <taxon>Eubacteriales</taxon>
        <taxon>Intestinimonas</taxon>
    </lineage>
</organism>
<dbReference type="InterPro" id="IPR050484">
    <property type="entry name" value="Transf_Hexapept/Carb_Anhydrase"/>
</dbReference>
<evidence type="ECO:0000313" key="2">
    <source>
        <dbReference type="Proteomes" id="UP001204562"/>
    </source>
</evidence>
<name>A0AAW5JQK4_9FIRM</name>
<dbReference type="PANTHER" id="PTHR13061">
    <property type="entry name" value="DYNACTIN SUBUNIT P25"/>
    <property type="match status" value="1"/>
</dbReference>
<dbReference type="PANTHER" id="PTHR13061:SF29">
    <property type="entry name" value="GAMMA CARBONIC ANHYDRASE-LIKE 1, MITOCHONDRIAL-RELATED"/>
    <property type="match status" value="1"/>
</dbReference>
<dbReference type="InterPro" id="IPR011004">
    <property type="entry name" value="Trimer_LpxA-like_sf"/>
</dbReference>
<dbReference type="Pfam" id="PF00132">
    <property type="entry name" value="Hexapep"/>
    <property type="match status" value="2"/>
</dbReference>
<comment type="caution">
    <text evidence="1">The sequence shown here is derived from an EMBL/GenBank/DDBJ whole genome shotgun (WGS) entry which is preliminary data.</text>
</comment>
<evidence type="ECO:0000313" key="1">
    <source>
        <dbReference type="EMBL" id="MCQ4770635.1"/>
    </source>
</evidence>
<dbReference type="Gene3D" id="2.160.10.10">
    <property type="entry name" value="Hexapeptide repeat proteins"/>
    <property type="match status" value="1"/>
</dbReference>
<gene>
    <name evidence="1" type="ORF">NE579_09180</name>
</gene>
<dbReference type="CDD" id="cd04645">
    <property type="entry name" value="LbH_gamma_CA_like"/>
    <property type="match status" value="1"/>
</dbReference>
<reference evidence="1" key="1">
    <citation type="submission" date="2022-06" db="EMBL/GenBank/DDBJ databases">
        <title>Isolation of gut microbiota from human fecal samples.</title>
        <authorList>
            <person name="Pamer E.G."/>
            <person name="Barat B."/>
            <person name="Waligurski E."/>
            <person name="Medina S."/>
            <person name="Paddock L."/>
            <person name="Mostad J."/>
        </authorList>
    </citation>
    <scope>NUCLEOTIDE SEQUENCE</scope>
    <source>
        <strain evidence="1">DFI.9.91</strain>
    </source>
</reference>
<dbReference type="InterPro" id="IPR001451">
    <property type="entry name" value="Hexapep"/>
</dbReference>
<dbReference type="Proteomes" id="UP001204562">
    <property type="component" value="Unassembled WGS sequence"/>
</dbReference>
<sequence>MTIHETAWIAPGAHVSGDVTIGPGCGVWYNAVIRGDECPISIGARSNLQDCGVIHGSAGCTVAIGDDVSIGHGAIVHGCTVEDGAMIGMGAVVLNGARVGKGALVAAGALVPEGMEIPAGMVAMGNPAKVRRPLRDAEREYLLHAAVEYAALAQNNRSKD</sequence>
<proteinExistence type="predicted"/>
<dbReference type="SUPFAM" id="SSF51161">
    <property type="entry name" value="Trimeric LpxA-like enzymes"/>
    <property type="match status" value="1"/>
</dbReference>
<protein>
    <submittedName>
        <fullName evidence="1">Gamma carbonic anhydrase family protein</fullName>
    </submittedName>
</protein>
<dbReference type="InterPro" id="IPR047324">
    <property type="entry name" value="LbH_gamma_CA-like"/>
</dbReference>